<evidence type="ECO:0000259" key="2">
    <source>
        <dbReference type="Pfam" id="PF12146"/>
    </source>
</evidence>
<dbReference type="AlphaFoldDB" id="A0A927W8S0"/>
<keyword evidence="3" id="KW-0378">Hydrolase</keyword>
<keyword evidence="1" id="KW-0812">Transmembrane</keyword>
<protein>
    <submittedName>
        <fullName evidence="3">Alpha/beta hydrolase</fullName>
    </submittedName>
</protein>
<organism evidence="3 4">
    <name type="scientific">Clostridium sulfidigenes</name>
    <dbReference type="NCBI Taxonomy" id="318464"/>
    <lineage>
        <taxon>Bacteria</taxon>
        <taxon>Bacillati</taxon>
        <taxon>Bacillota</taxon>
        <taxon>Clostridia</taxon>
        <taxon>Eubacteriales</taxon>
        <taxon>Clostridiaceae</taxon>
        <taxon>Clostridium</taxon>
    </lineage>
</organism>
<gene>
    <name evidence="3" type="ORF">E7215_09435</name>
</gene>
<sequence length="301" mass="34827">MIIANILIVMTVLFIIFIKTINCLFYHATLGKKRDKIETFNSLYTMGLYSLDEYEKLKLEELIVQSKDGYKLKGYYLNCNLPSKKIIILLHGYLVGHYRSCQYIKFFIKEGFNILLVDQRGHGNSEGTYATYGRYECEDLDLWVSCIRQKVGEKCFIGIHGHSMGAATGLMYSVVGKNKIDFIISESAYANAIEVIKRKLNKYKIPFFPFYNLTNHKIKKVCGFSLGEISPMDMVKESKVPIMFIHGDQDELIPCYMSMEMYEIKKGIKSLCIIPRAKHNTCYATNQEKYENEVKNFLKMI</sequence>
<dbReference type="GO" id="GO:0016787">
    <property type="term" value="F:hydrolase activity"/>
    <property type="evidence" value="ECO:0007669"/>
    <property type="project" value="UniProtKB-KW"/>
</dbReference>
<dbReference type="InterPro" id="IPR022742">
    <property type="entry name" value="Hydrolase_4"/>
</dbReference>
<name>A0A927W8S0_9CLOT</name>
<keyword evidence="1" id="KW-1133">Transmembrane helix</keyword>
<dbReference type="SUPFAM" id="SSF53474">
    <property type="entry name" value="alpha/beta-Hydrolases"/>
    <property type="match status" value="1"/>
</dbReference>
<accession>A0A927W8S0</accession>
<evidence type="ECO:0000256" key="1">
    <source>
        <dbReference type="SAM" id="Phobius"/>
    </source>
</evidence>
<proteinExistence type="predicted"/>
<comment type="caution">
    <text evidence="3">The sequence shown here is derived from an EMBL/GenBank/DDBJ whole genome shotgun (WGS) entry which is preliminary data.</text>
</comment>
<feature type="transmembrane region" description="Helical" evidence="1">
    <location>
        <begin position="6"/>
        <end position="26"/>
    </location>
</feature>
<dbReference type="Pfam" id="PF12146">
    <property type="entry name" value="Hydrolase_4"/>
    <property type="match status" value="1"/>
</dbReference>
<dbReference type="EMBL" id="SVCM01000105">
    <property type="protein sequence ID" value="MBE6060379.1"/>
    <property type="molecule type" value="Genomic_DNA"/>
</dbReference>
<evidence type="ECO:0000313" key="4">
    <source>
        <dbReference type="Proteomes" id="UP000768462"/>
    </source>
</evidence>
<dbReference type="PANTHER" id="PTHR43358">
    <property type="entry name" value="ALPHA/BETA-HYDROLASE"/>
    <property type="match status" value="1"/>
</dbReference>
<feature type="domain" description="Serine aminopeptidase S33" evidence="2">
    <location>
        <begin position="83"/>
        <end position="212"/>
    </location>
</feature>
<reference evidence="3" key="1">
    <citation type="submission" date="2019-04" db="EMBL/GenBank/DDBJ databases">
        <title>Evolution of Biomass-Degrading Anaerobic Consortia Revealed by Metagenomics.</title>
        <authorList>
            <person name="Peng X."/>
        </authorList>
    </citation>
    <scope>NUCLEOTIDE SEQUENCE</scope>
    <source>
        <strain evidence="3">SIG254</strain>
    </source>
</reference>
<dbReference type="PANTHER" id="PTHR43358:SF4">
    <property type="entry name" value="ALPHA_BETA HYDROLASE FOLD-1 DOMAIN-CONTAINING PROTEIN"/>
    <property type="match status" value="1"/>
</dbReference>
<keyword evidence="1" id="KW-0472">Membrane</keyword>
<dbReference type="Gene3D" id="3.40.50.1820">
    <property type="entry name" value="alpha/beta hydrolase"/>
    <property type="match status" value="1"/>
</dbReference>
<evidence type="ECO:0000313" key="3">
    <source>
        <dbReference type="EMBL" id="MBE6060379.1"/>
    </source>
</evidence>
<dbReference type="Proteomes" id="UP000768462">
    <property type="component" value="Unassembled WGS sequence"/>
</dbReference>
<dbReference type="InterPro" id="IPR029058">
    <property type="entry name" value="AB_hydrolase_fold"/>
</dbReference>
<dbReference type="InterPro" id="IPR052920">
    <property type="entry name" value="DNA-binding_regulatory"/>
</dbReference>